<keyword evidence="16 21" id="KW-0472">Membrane</keyword>
<dbReference type="FunFam" id="3.30.40.10:FF:000043">
    <property type="entry name" value="Putative e3 ubiquitin-protein ligase march8"/>
    <property type="match status" value="1"/>
</dbReference>
<comment type="pathway">
    <text evidence="5">Protein modification; protein ubiquitination.</text>
</comment>
<dbReference type="Pfam" id="PF12906">
    <property type="entry name" value="RINGv"/>
    <property type="match status" value="1"/>
</dbReference>
<dbReference type="GO" id="GO:0016567">
    <property type="term" value="P:protein ubiquitination"/>
    <property type="evidence" value="ECO:0007669"/>
    <property type="project" value="UniProtKB-ARBA"/>
</dbReference>
<dbReference type="GO" id="GO:0005765">
    <property type="term" value="C:lysosomal membrane"/>
    <property type="evidence" value="ECO:0007669"/>
    <property type="project" value="UniProtKB-SubCell"/>
</dbReference>
<evidence type="ECO:0000256" key="17">
    <source>
        <dbReference type="ARBA" id="ARBA00023228"/>
    </source>
</evidence>
<keyword evidence="9" id="KW-0479">Metal-binding</keyword>
<evidence type="ECO:0000256" key="19">
    <source>
        <dbReference type="PROSITE-ProRule" id="PRU00175"/>
    </source>
</evidence>
<keyword evidence="10" id="KW-0967">Endosome</keyword>
<evidence type="ECO:0000256" key="20">
    <source>
        <dbReference type="SAM" id="MobiDB-lite"/>
    </source>
</evidence>
<evidence type="ECO:0000313" key="25">
    <source>
        <dbReference type="Proteomes" id="UP001623348"/>
    </source>
</evidence>
<keyword evidence="25" id="KW-1185">Reference proteome</keyword>
<comment type="catalytic activity">
    <reaction evidence="1">
        <text>S-ubiquitinyl-[E2 ubiquitin-conjugating enzyme]-L-cysteine + [acceptor protein]-L-lysine = [E2 ubiquitin-conjugating enzyme]-L-cysteine + N(6)-ubiquitinyl-[acceptor protein]-L-lysine.</text>
        <dbReference type="EC" id="2.3.2.27"/>
    </reaction>
</comment>
<dbReference type="SMART" id="SM00744">
    <property type="entry name" value="RINGv"/>
    <property type="match status" value="1"/>
</dbReference>
<dbReference type="GO" id="GO:0002376">
    <property type="term" value="P:immune system process"/>
    <property type="evidence" value="ECO:0007669"/>
    <property type="project" value="UniProtKB-KW"/>
</dbReference>
<evidence type="ECO:0000256" key="12">
    <source>
        <dbReference type="ARBA" id="ARBA00022786"/>
    </source>
</evidence>
<keyword evidence="17" id="KW-0458">Lysosome</keyword>
<dbReference type="GO" id="GO:0008270">
    <property type="term" value="F:zinc ion binding"/>
    <property type="evidence" value="ECO:0007669"/>
    <property type="project" value="UniProtKB-KW"/>
</dbReference>
<keyword evidence="14" id="KW-0391">Immunity</keyword>
<keyword evidence="7" id="KW-0808">Transferase</keyword>
<keyword evidence="18" id="KW-0968">Cytoplasmic vesicle</keyword>
<name>A0ABC9WTC1_GRUJA</name>
<evidence type="ECO:0000256" key="7">
    <source>
        <dbReference type="ARBA" id="ARBA00022679"/>
    </source>
</evidence>
<feature type="compositionally biased region" description="Low complexity" evidence="20">
    <location>
        <begin position="268"/>
        <end position="278"/>
    </location>
</feature>
<proteinExistence type="predicted"/>
<feature type="compositionally biased region" description="Basic residues" evidence="20">
    <location>
        <begin position="143"/>
        <end position="153"/>
    </location>
</feature>
<keyword evidence="12" id="KW-0833">Ubl conjugation pathway</keyword>
<evidence type="ECO:0000256" key="8">
    <source>
        <dbReference type="ARBA" id="ARBA00022692"/>
    </source>
</evidence>
<evidence type="ECO:0000313" key="24">
    <source>
        <dbReference type="EMBL" id="GAB0188688.1"/>
    </source>
</evidence>
<evidence type="ECO:0000256" key="4">
    <source>
        <dbReference type="ARBA" id="ARBA00004520"/>
    </source>
</evidence>
<feature type="domain" description="RING-CH-type" evidence="23">
    <location>
        <begin position="350"/>
        <end position="411"/>
    </location>
</feature>
<feature type="compositionally biased region" description="Basic and acidic residues" evidence="20">
    <location>
        <begin position="154"/>
        <end position="179"/>
    </location>
</feature>
<feature type="transmembrane region" description="Helical" evidence="21">
    <location>
        <begin position="475"/>
        <end position="495"/>
    </location>
</feature>
<gene>
    <name evidence="24" type="ORF">GRJ2_001334100</name>
</gene>
<dbReference type="InterPro" id="IPR001841">
    <property type="entry name" value="Znf_RING"/>
</dbReference>
<evidence type="ECO:0000256" key="2">
    <source>
        <dbReference type="ARBA" id="ARBA00004155"/>
    </source>
</evidence>
<dbReference type="PROSITE" id="PS50089">
    <property type="entry name" value="ZF_RING_2"/>
    <property type="match status" value="1"/>
</dbReference>
<keyword evidence="11 19" id="KW-0863">Zinc-finger</keyword>
<keyword evidence="13" id="KW-0862">Zinc</keyword>
<evidence type="ECO:0000259" key="23">
    <source>
        <dbReference type="PROSITE" id="PS51292"/>
    </source>
</evidence>
<evidence type="ECO:0000256" key="5">
    <source>
        <dbReference type="ARBA" id="ARBA00004906"/>
    </source>
</evidence>
<feature type="region of interest" description="Disordered" evidence="20">
    <location>
        <begin position="131"/>
        <end position="340"/>
    </location>
</feature>
<protein>
    <recommendedName>
        <fullName evidence="6">RING-type E3 ubiquitin transferase</fullName>
        <ecNumber evidence="6">2.3.2.27</ecNumber>
    </recommendedName>
</protein>
<dbReference type="Gene3D" id="3.30.40.10">
    <property type="entry name" value="Zinc/RING finger domain, C3HC4 (zinc finger)"/>
    <property type="match status" value="1"/>
</dbReference>
<dbReference type="PANTHER" id="PTHR45981">
    <property type="entry name" value="LD02310P"/>
    <property type="match status" value="1"/>
</dbReference>
<keyword evidence="8 21" id="KW-0812">Transmembrane</keyword>
<evidence type="ECO:0000259" key="22">
    <source>
        <dbReference type="PROSITE" id="PS50089"/>
    </source>
</evidence>
<evidence type="ECO:0000256" key="1">
    <source>
        <dbReference type="ARBA" id="ARBA00000900"/>
    </source>
</evidence>
<evidence type="ECO:0000256" key="21">
    <source>
        <dbReference type="SAM" id="Phobius"/>
    </source>
</evidence>
<evidence type="ECO:0000256" key="14">
    <source>
        <dbReference type="ARBA" id="ARBA00022859"/>
    </source>
</evidence>
<feature type="transmembrane region" description="Helical" evidence="21">
    <location>
        <begin position="433"/>
        <end position="455"/>
    </location>
</feature>
<evidence type="ECO:0000256" key="9">
    <source>
        <dbReference type="ARBA" id="ARBA00022723"/>
    </source>
</evidence>
<dbReference type="GO" id="GO:0031901">
    <property type="term" value="C:early endosome membrane"/>
    <property type="evidence" value="ECO:0007669"/>
    <property type="project" value="UniProtKB-SubCell"/>
</dbReference>
<dbReference type="AlphaFoldDB" id="A0ABC9WTC1"/>
<sequence length="568" mass="64076">MIRGLEHLFYEDRLRELGLFSLEKRRLWGDLIVAFQYLTGANKKAGEGLFIRECSDRTRGNGFKLKEGRFRSDVRKKFFTVRVNDKSPGRSTSRSSNISKFIMVTLNIPFVRSTTLHDLSEDELELATPVTVLTPSNRESGKKQVKRRFRRKRETGDNGEHTEKQGKGKDSKLHPEPARSSRNASDSSSSSDESQWAQARRRAREKARMPRRGRRNSRSCSNQDGSSNNNAVELVTLGTVGKKKQEVSDPENPTLNHRRRRIPRLKESQSSASSQEARISSRKCGKSKGKSYSRDQQPAPFLRPSKDAKERFAEAGSGGDALAVPDNGAPAGAGPSVTDAVQKPPVLYDDWSDDLEVCRICHCEGDDESPLITPCRCTGTLRFVHQACLHQWIKSSDTRCCELCKYDFIMETKLKPLRKWEKLQMTTSERRKIVCSVTFHVIAITCVVWSLYVLIDRTAEEIKQGNDNGVLEWPFWTKLVVVAIGFTGGLVFMYVQCKVYVQLWRRLKAYNRVIFVQNCPDTAKKLEEKNSLSTQSSDVKDAVVVPVAQTGTNSQPAAEETTSEVMPV</sequence>
<evidence type="ECO:0000256" key="11">
    <source>
        <dbReference type="ARBA" id="ARBA00022771"/>
    </source>
</evidence>
<feature type="compositionally biased region" description="Basic and acidic residues" evidence="20">
    <location>
        <begin position="304"/>
        <end position="313"/>
    </location>
</feature>
<feature type="compositionally biased region" description="Polar residues" evidence="20">
    <location>
        <begin position="222"/>
        <end position="231"/>
    </location>
</feature>
<feature type="compositionally biased region" description="Low complexity" evidence="20">
    <location>
        <begin position="180"/>
        <end position="198"/>
    </location>
</feature>
<comment type="subcellular location">
    <subcellularLocation>
        <location evidence="3">Cytoplasmic vesicle membrane</location>
        <topology evidence="3">Multi-pass membrane protein</topology>
    </subcellularLocation>
    <subcellularLocation>
        <location evidence="4">Early endosome membrane</location>
        <topology evidence="4">Multi-pass membrane protein</topology>
    </subcellularLocation>
    <subcellularLocation>
        <location evidence="2">Lysosome membrane</location>
        <topology evidence="2">Multi-pass membrane protein</topology>
    </subcellularLocation>
</comment>
<dbReference type="Proteomes" id="UP001623348">
    <property type="component" value="Unassembled WGS sequence"/>
</dbReference>
<keyword evidence="15 21" id="KW-1133">Transmembrane helix</keyword>
<evidence type="ECO:0000256" key="10">
    <source>
        <dbReference type="ARBA" id="ARBA00022753"/>
    </source>
</evidence>
<evidence type="ECO:0000256" key="3">
    <source>
        <dbReference type="ARBA" id="ARBA00004439"/>
    </source>
</evidence>
<organism evidence="24 25">
    <name type="scientific">Grus japonensis</name>
    <name type="common">Japanese crane</name>
    <name type="synonym">Red-crowned crane</name>
    <dbReference type="NCBI Taxonomy" id="30415"/>
    <lineage>
        <taxon>Eukaryota</taxon>
        <taxon>Metazoa</taxon>
        <taxon>Chordata</taxon>
        <taxon>Craniata</taxon>
        <taxon>Vertebrata</taxon>
        <taxon>Euteleostomi</taxon>
        <taxon>Archelosauria</taxon>
        <taxon>Archosauria</taxon>
        <taxon>Dinosauria</taxon>
        <taxon>Saurischia</taxon>
        <taxon>Theropoda</taxon>
        <taxon>Coelurosauria</taxon>
        <taxon>Aves</taxon>
        <taxon>Neognathae</taxon>
        <taxon>Neoaves</taxon>
        <taxon>Gruiformes</taxon>
        <taxon>Gruidae</taxon>
        <taxon>Grus</taxon>
    </lineage>
</organism>
<dbReference type="GO" id="GO:0061630">
    <property type="term" value="F:ubiquitin protein ligase activity"/>
    <property type="evidence" value="ECO:0007669"/>
    <property type="project" value="UniProtKB-EC"/>
</dbReference>
<feature type="compositionally biased region" description="Basic residues" evidence="20">
    <location>
        <begin position="280"/>
        <end position="291"/>
    </location>
</feature>
<evidence type="ECO:0000256" key="16">
    <source>
        <dbReference type="ARBA" id="ARBA00023136"/>
    </source>
</evidence>
<evidence type="ECO:0000256" key="13">
    <source>
        <dbReference type="ARBA" id="ARBA00022833"/>
    </source>
</evidence>
<reference evidence="24 25" key="1">
    <citation type="submission" date="2024-06" db="EMBL/GenBank/DDBJ databases">
        <title>The draft genome of Grus japonensis, version 3.</title>
        <authorList>
            <person name="Nabeshima K."/>
            <person name="Suzuki S."/>
            <person name="Onuma M."/>
        </authorList>
    </citation>
    <scope>NUCLEOTIDE SEQUENCE [LARGE SCALE GENOMIC DNA]</scope>
    <source>
        <strain evidence="24 25">451A</strain>
    </source>
</reference>
<feature type="domain" description="RING-type" evidence="22">
    <location>
        <begin position="358"/>
        <end position="405"/>
    </location>
</feature>
<dbReference type="CDD" id="cd16806">
    <property type="entry name" value="RING_CH-C4HC3_MARCH1"/>
    <property type="match status" value="1"/>
</dbReference>
<accession>A0ABC9WTC1</accession>
<dbReference type="PROSITE" id="PS51292">
    <property type="entry name" value="ZF_RING_CH"/>
    <property type="match status" value="1"/>
</dbReference>
<dbReference type="EC" id="2.3.2.27" evidence="6"/>
<dbReference type="InterPro" id="IPR013083">
    <property type="entry name" value="Znf_RING/FYVE/PHD"/>
</dbReference>
<evidence type="ECO:0000256" key="6">
    <source>
        <dbReference type="ARBA" id="ARBA00012483"/>
    </source>
</evidence>
<dbReference type="SUPFAM" id="SSF57850">
    <property type="entry name" value="RING/U-box"/>
    <property type="match status" value="1"/>
</dbReference>
<dbReference type="EMBL" id="BAAFJT010000004">
    <property type="protein sequence ID" value="GAB0188688.1"/>
    <property type="molecule type" value="Genomic_DNA"/>
</dbReference>
<evidence type="ECO:0000256" key="15">
    <source>
        <dbReference type="ARBA" id="ARBA00022989"/>
    </source>
</evidence>
<dbReference type="InterPro" id="IPR011016">
    <property type="entry name" value="Znf_RING-CH"/>
</dbReference>
<evidence type="ECO:0000256" key="18">
    <source>
        <dbReference type="ARBA" id="ARBA00023329"/>
    </source>
</evidence>
<feature type="compositionally biased region" description="Basic residues" evidence="20">
    <location>
        <begin position="199"/>
        <end position="217"/>
    </location>
</feature>
<comment type="caution">
    <text evidence="24">The sequence shown here is derived from an EMBL/GenBank/DDBJ whole genome shotgun (WGS) entry which is preliminary data.</text>
</comment>